<dbReference type="AlphaFoldDB" id="A0A850QFT9"/>
<evidence type="ECO:0000313" key="2">
    <source>
        <dbReference type="Proteomes" id="UP000588051"/>
    </source>
</evidence>
<gene>
    <name evidence="1" type="ORF">HV832_16205</name>
</gene>
<evidence type="ECO:0000313" key="1">
    <source>
        <dbReference type="EMBL" id="NVO79362.1"/>
    </source>
</evidence>
<comment type="caution">
    <text evidence="1">The sequence shown here is derived from an EMBL/GenBank/DDBJ whole genome shotgun (WGS) entry which is preliminary data.</text>
</comment>
<name>A0A850QFT9_9BURK</name>
<sequence length="88" mass="9711">MTAITPSHEDMNLAAQWLTENESAHGADACKRVAEWLQNQISNKGFVLVPRVPTPEMTDKGRNSVAQLSEHRFLLIWNATLAAAPANQ</sequence>
<proteinExistence type="predicted"/>
<protein>
    <submittedName>
        <fullName evidence="1">Uncharacterized protein</fullName>
    </submittedName>
</protein>
<dbReference type="RefSeq" id="WP_176804970.1">
    <property type="nucleotide sequence ID" value="NZ_JABXYJ010000014.1"/>
</dbReference>
<organism evidence="1 2">
    <name type="scientific">Undibacterium oligocarboniphilum</name>
    <dbReference type="NCBI Taxonomy" id="666702"/>
    <lineage>
        <taxon>Bacteria</taxon>
        <taxon>Pseudomonadati</taxon>
        <taxon>Pseudomonadota</taxon>
        <taxon>Betaproteobacteria</taxon>
        <taxon>Burkholderiales</taxon>
        <taxon>Oxalobacteraceae</taxon>
        <taxon>Undibacterium</taxon>
    </lineage>
</organism>
<dbReference type="EMBL" id="JABXYJ010000014">
    <property type="protein sequence ID" value="NVO79362.1"/>
    <property type="molecule type" value="Genomic_DNA"/>
</dbReference>
<reference evidence="1 2" key="1">
    <citation type="submission" date="2020-06" db="EMBL/GenBank/DDBJ databases">
        <authorList>
            <person name="Qiu C."/>
            <person name="Liu Z."/>
        </authorList>
    </citation>
    <scope>NUCLEOTIDE SEQUENCE [LARGE SCALE GENOMIC DNA]</scope>
    <source>
        <strain evidence="1 2">EM 1</strain>
    </source>
</reference>
<keyword evidence="2" id="KW-1185">Reference proteome</keyword>
<accession>A0A850QFT9</accession>
<dbReference type="Proteomes" id="UP000588051">
    <property type="component" value="Unassembled WGS sequence"/>
</dbReference>